<evidence type="ECO:0000313" key="1">
    <source>
        <dbReference type="EMBL" id="RDX39650.1"/>
    </source>
</evidence>
<accession>A0A371CH89</accession>
<dbReference type="EMBL" id="KZ857697">
    <property type="protein sequence ID" value="RDX39650.1"/>
    <property type="molecule type" value="Genomic_DNA"/>
</dbReference>
<dbReference type="Proteomes" id="UP000256964">
    <property type="component" value="Unassembled WGS sequence"/>
</dbReference>
<gene>
    <name evidence="1" type="ORF">OH76DRAFT_639414</name>
</gene>
<reference evidence="1 2" key="1">
    <citation type="journal article" date="2018" name="Biotechnol. Biofuels">
        <title>Integrative visual omics of the white-rot fungus Polyporus brumalis exposes the biotechnological potential of its oxidative enzymes for delignifying raw plant biomass.</title>
        <authorList>
            <person name="Miyauchi S."/>
            <person name="Rancon A."/>
            <person name="Drula E."/>
            <person name="Hage H."/>
            <person name="Chaduli D."/>
            <person name="Favel A."/>
            <person name="Grisel S."/>
            <person name="Henrissat B."/>
            <person name="Herpoel-Gimbert I."/>
            <person name="Ruiz-Duenas F.J."/>
            <person name="Chevret D."/>
            <person name="Hainaut M."/>
            <person name="Lin J."/>
            <person name="Wang M."/>
            <person name="Pangilinan J."/>
            <person name="Lipzen A."/>
            <person name="Lesage-Meessen L."/>
            <person name="Navarro D."/>
            <person name="Riley R."/>
            <person name="Grigoriev I.V."/>
            <person name="Zhou S."/>
            <person name="Raouche S."/>
            <person name="Rosso M.N."/>
        </authorList>
    </citation>
    <scope>NUCLEOTIDE SEQUENCE [LARGE SCALE GENOMIC DNA]</scope>
    <source>
        <strain evidence="1 2">BRFM 1820</strain>
    </source>
</reference>
<protein>
    <submittedName>
        <fullName evidence="1">Uncharacterized protein</fullName>
    </submittedName>
</protein>
<sequence length="191" mass="21608">MEDMSATTRDFSVSDVSQYLSTCPRQRPIHASFHASNDRIRPPGRLVSSISAGRTCIGERNHGRGTLFKHRRPVRCSLVTSALGIVYRRAHFLYIRRLQEQAEKHPLRQTEPISEFPSDFARDAALNRPERSSGDTDTARRCSTVRTHVEGAKRYLRSPNNEQQAWNMTACRCKVAQLSTLCSAHIALTMP</sequence>
<evidence type="ECO:0000313" key="2">
    <source>
        <dbReference type="Proteomes" id="UP000256964"/>
    </source>
</evidence>
<name>A0A371CH89_9APHY</name>
<keyword evidence="2" id="KW-1185">Reference proteome</keyword>
<dbReference type="AlphaFoldDB" id="A0A371CH89"/>
<proteinExistence type="predicted"/>
<organism evidence="1 2">
    <name type="scientific">Lentinus brumalis</name>
    <dbReference type="NCBI Taxonomy" id="2498619"/>
    <lineage>
        <taxon>Eukaryota</taxon>
        <taxon>Fungi</taxon>
        <taxon>Dikarya</taxon>
        <taxon>Basidiomycota</taxon>
        <taxon>Agaricomycotina</taxon>
        <taxon>Agaricomycetes</taxon>
        <taxon>Polyporales</taxon>
        <taxon>Polyporaceae</taxon>
        <taxon>Lentinus</taxon>
    </lineage>
</organism>